<name>A0ABZ1YS05_9NOCA</name>
<dbReference type="InterPro" id="IPR037238">
    <property type="entry name" value="YbiA-like_sf"/>
</dbReference>
<feature type="domain" description="NADAR" evidence="3">
    <location>
        <begin position="45"/>
        <end position="191"/>
    </location>
</feature>
<evidence type="ECO:0000259" key="3">
    <source>
        <dbReference type="Pfam" id="PF08719"/>
    </source>
</evidence>
<keyword evidence="5" id="KW-1185">Reference proteome</keyword>
<dbReference type="InterPro" id="IPR012816">
    <property type="entry name" value="NADAR"/>
</dbReference>
<organism evidence="4 5">
    <name type="scientific">Nocardia vinacea</name>
    <dbReference type="NCBI Taxonomy" id="96468"/>
    <lineage>
        <taxon>Bacteria</taxon>
        <taxon>Bacillati</taxon>
        <taxon>Actinomycetota</taxon>
        <taxon>Actinomycetes</taxon>
        <taxon>Mycobacteriales</taxon>
        <taxon>Nocardiaceae</taxon>
        <taxon>Nocardia</taxon>
    </lineage>
</organism>
<evidence type="ECO:0000256" key="1">
    <source>
        <dbReference type="ARBA" id="ARBA00000022"/>
    </source>
</evidence>
<evidence type="ECO:0000313" key="5">
    <source>
        <dbReference type="Proteomes" id="UP001432062"/>
    </source>
</evidence>
<dbReference type="RefSeq" id="WP_327099216.1">
    <property type="nucleotide sequence ID" value="NZ_CP109149.1"/>
</dbReference>
<accession>A0ABZ1YS05</accession>
<dbReference type="Pfam" id="PF08719">
    <property type="entry name" value="NADAR"/>
    <property type="match status" value="1"/>
</dbReference>
<proteinExistence type="predicted"/>
<dbReference type="NCBIfam" id="TIGR02464">
    <property type="entry name" value="ribofla_fusion"/>
    <property type="match status" value="1"/>
</dbReference>
<evidence type="ECO:0000313" key="4">
    <source>
        <dbReference type="EMBL" id="WUV45953.1"/>
    </source>
</evidence>
<gene>
    <name evidence="4" type="ORF">OG563_43940</name>
</gene>
<comment type="catalytic activity">
    <reaction evidence="2">
        <text>2,5-diamino-6-hydroxy-4-(5-phosphoribosylamino)-pyrimidine + H2O = 2,5,6-triamino-4-hydroxypyrimidine + D-ribose 5-phosphate</text>
        <dbReference type="Rhea" id="RHEA:23436"/>
        <dbReference type="ChEBI" id="CHEBI:15377"/>
        <dbReference type="ChEBI" id="CHEBI:58614"/>
        <dbReference type="ChEBI" id="CHEBI:78346"/>
        <dbReference type="ChEBI" id="CHEBI:137796"/>
    </reaction>
</comment>
<dbReference type="Gene3D" id="1.10.357.40">
    <property type="entry name" value="YbiA-like"/>
    <property type="match status" value="1"/>
</dbReference>
<reference evidence="4" key="1">
    <citation type="submission" date="2022-10" db="EMBL/GenBank/DDBJ databases">
        <title>The complete genomes of actinobacterial strains from the NBC collection.</title>
        <authorList>
            <person name="Joergensen T.S."/>
            <person name="Alvarez Arevalo M."/>
            <person name="Sterndorff E.B."/>
            <person name="Faurdal D."/>
            <person name="Vuksanovic O."/>
            <person name="Mourched A.-S."/>
            <person name="Charusanti P."/>
            <person name="Shaw S."/>
            <person name="Blin K."/>
            <person name="Weber T."/>
        </authorList>
    </citation>
    <scope>NUCLEOTIDE SEQUENCE</scope>
    <source>
        <strain evidence="4">NBC_01482</strain>
    </source>
</reference>
<sequence>MSVLSGTLLLMLVRSVPDLIALAESGDRVKYLRFWGHQPQRDGSIGPGCLSQWWPASFVVGGLTYATAEHYMMWGKAMAFGDTEVAEQVLAAGHPKQAKDLGRRVRGFNEIIWDARRFDIVVAGNVAKFGQHEELRQYLLGTGSRVLVEASPIDRVWGIGLAADDPRAENPAAWRGLNLLGFALMAARAQLAANPAATQPEFTD</sequence>
<dbReference type="Proteomes" id="UP001432062">
    <property type="component" value="Chromosome"/>
</dbReference>
<dbReference type="CDD" id="cd15457">
    <property type="entry name" value="NADAR"/>
    <property type="match status" value="1"/>
</dbReference>
<comment type="catalytic activity">
    <reaction evidence="1">
        <text>5-amino-6-(5-phospho-D-ribosylamino)uracil + H2O = 5,6-diaminouracil + D-ribose 5-phosphate</text>
        <dbReference type="Rhea" id="RHEA:55020"/>
        <dbReference type="ChEBI" id="CHEBI:15377"/>
        <dbReference type="ChEBI" id="CHEBI:46252"/>
        <dbReference type="ChEBI" id="CHEBI:58453"/>
        <dbReference type="ChEBI" id="CHEBI:78346"/>
    </reaction>
</comment>
<dbReference type="SUPFAM" id="SSF143990">
    <property type="entry name" value="YbiA-like"/>
    <property type="match status" value="1"/>
</dbReference>
<protein>
    <submittedName>
        <fullName evidence="4">NADAR family protein</fullName>
    </submittedName>
</protein>
<evidence type="ECO:0000256" key="2">
    <source>
        <dbReference type="ARBA" id="ARBA00000751"/>
    </source>
</evidence>
<dbReference type="EMBL" id="CP109441">
    <property type="protein sequence ID" value="WUV45953.1"/>
    <property type="molecule type" value="Genomic_DNA"/>
</dbReference>